<gene>
    <name evidence="1" type="ORF">CFAM422_000729</name>
</gene>
<keyword evidence="2" id="KW-1185">Reference proteome</keyword>
<protein>
    <submittedName>
        <fullName evidence="1">Uncharacterized protein</fullName>
    </submittedName>
</protein>
<reference evidence="1 2" key="1">
    <citation type="submission" date="2018-06" db="EMBL/GenBank/DDBJ databases">
        <title>Genome analysis of cellulolytic fungus Trichoderma lentiforme CFAM-422.</title>
        <authorList>
            <person name="Steindorff A.S."/>
            <person name="Formighieri E.F."/>
            <person name="Midorikawa G.E.O."/>
            <person name="Tamietti M.S."/>
            <person name="Ramos E.Z."/>
            <person name="Silva A.S."/>
            <person name="Bon E.P.S."/>
            <person name="Mendes T.D."/>
            <person name="Damaso M.C.T."/>
            <person name="Favaro L.C.L."/>
        </authorList>
    </citation>
    <scope>NUCLEOTIDE SEQUENCE [LARGE SCALE GENOMIC DNA]</scope>
    <source>
        <strain evidence="1 2">CFAM-422</strain>
    </source>
</reference>
<accession>A0A9P5CIP8</accession>
<evidence type="ECO:0000313" key="2">
    <source>
        <dbReference type="Proteomes" id="UP000801864"/>
    </source>
</evidence>
<proteinExistence type="predicted"/>
<dbReference type="Proteomes" id="UP000801864">
    <property type="component" value="Unassembled WGS sequence"/>
</dbReference>
<organism evidence="1 2">
    <name type="scientific">Trichoderma lentiforme</name>
    <dbReference type="NCBI Taxonomy" id="1567552"/>
    <lineage>
        <taxon>Eukaryota</taxon>
        <taxon>Fungi</taxon>
        <taxon>Dikarya</taxon>
        <taxon>Ascomycota</taxon>
        <taxon>Pezizomycotina</taxon>
        <taxon>Sordariomycetes</taxon>
        <taxon>Hypocreomycetidae</taxon>
        <taxon>Hypocreales</taxon>
        <taxon>Hypocreaceae</taxon>
        <taxon>Trichoderma</taxon>
    </lineage>
</organism>
<comment type="caution">
    <text evidence="1">The sequence shown here is derived from an EMBL/GenBank/DDBJ whole genome shotgun (WGS) entry which is preliminary data.</text>
</comment>
<dbReference type="EMBL" id="QLNT01000001">
    <property type="protein sequence ID" value="KAF3077264.1"/>
    <property type="molecule type" value="Genomic_DNA"/>
</dbReference>
<name>A0A9P5CIP8_9HYPO</name>
<sequence>MRKKHKPPPVWGCESELGAAKLKSKLGSLEAPGVPANVPSPSNAPKLRTARCSQLDFRTLNLIL</sequence>
<evidence type="ECO:0000313" key="1">
    <source>
        <dbReference type="EMBL" id="KAF3077264.1"/>
    </source>
</evidence>
<dbReference type="AlphaFoldDB" id="A0A9P5CIP8"/>